<comment type="similarity">
    <text evidence="2">In the N-terminal section; belongs to the AAA ATPase family.</text>
</comment>
<dbReference type="Gene3D" id="1.20.58.760">
    <property type="entry name" value="Peptidase M41"/>
    <property type="match status" value="1"/>
</dbReference>
<dbReference type="Proteomes" id="UP001605036">
    <property type="component" value="Unassembled WGS sequence"/>
</dbReference>
<organism evidence="8 9">
    <name type="scientific">Riccia fluitans</name>
    <dbReference type="NCBI Taxonomy" id="41844"/>
    <lineage>
        <taxon>Eukaryota</taxon>
        <taxon>Viridiplantae</taxon>
        <taxon>Streptophyta</taxon>
        <taxon>Embryophyta</taxon>
        <taxon>Marchantiophyta</taxon>
        <taxon>Marchantiopsida</taxon>
        <taxon>Marchantiidae</taxon>
        <taxon>Marchantiales</taxon>
        <taxon>Ricciaceae</taxon>
        <taxon>Riccia</taxon>
    </lineage>
</organism>
<sequence length="972" mass="109156">MAGGISLPQASSIAVSGVTPTGLLPLRPHGLNILVSSRKRKLGVSVGKCSSPVQCRRWRSDLKWLGAGIVSRGVNFFEAQCPRWQKIGGGIVNCSLESGMDEKEEKIDQGEDGNTLNFSGLVLAITALGYTIPAFTATANAAATKKKARTPKAPKAVPTMTIEERKEWTKNLPVVREQIPYSELLTLKEVGKVKHIIKHPLTKFKEIPDKVLVVMSDDRVVRTVLPPSERDARFWTLWDELRLEDNVIDAYSPAVPVPVVQDWAMKGPSLRVLSGVATWIRKLGTEKKKTKAPVSKKTAARARLEQLEKERKAIREAKREKDRAAREEARLMRKYANAKFANMQEAERKEKIAAAEQAERERKLAQQVQSREEWSSFWYTASRNEGFRFLMGIFFFWLFYLTVVVGVKKRKQDYEDRLKIEAAEEEERKKMREWEQEMETIEAVSTTKDWGKEGMSEEERKRVEEVENNPQLKLGLRFMRSGATARRAKGRKPPQYLDLDADIKFSDVAGLGDIRKELEEIVDFFTYGEKYRRRGSKIPAGILLCGEPGTGKTLLAKAVAGEAGVNFFSISASQFVEIYVGVGASRVRALYQEARDNAPAVVFIDELDAVGRQRGLIGGSGGQERDSTLNQLLTCLDGFEGRGEVITIAATNRADILDSALVRPGRFDRKIFIPKPGTKGRAEILKVHARNKPMAEEVDYDAVAEMTDGMVGAQLANILDVAALSVLRDSRTEITTDDLLEAAQLEEGGHPDPRPRSTKLLEMLALNEASMAACAVNFPDFKQIQLLTIVPRMGEEKGAVRFRPDHTKFELQSMGRQGILDYITVQLSPRAADELWNGADNMSTIWADTVDQARSAARDFVYAGLSDRKDLYGLFDCWNEIHQVWGVDVEALKIVNSCYQRALEILDRNRDLVNALVDRLVEDKTIRQAEFQDLVERHGNLIEEIPQPIQVRNEKLAAFREEMYVAKRSSRS</sequence>
<dbReference type="InterPro" id="IPR000642">
    <property type="entry name" value="Peptidase_M41"/>
</dbReference>
<feature type="coiled-coil region" evidence="5">
    <location>
        <begin position="297"/>
        <end position="368"/>
    </location>
</feature>
<dbReference type="SUPFAM" id="SSF140990">
    <property type="entry name" value="FtsH protease domain-like"/>
    <property type="match status" value="1"/>
</dbReference>
<feature type="transmembrane region" description="Helical" evidence="6">
    <location>
        <begin position="389"/>
        <end position="407"/>
    </location>
</feature>
<dbReference type="PANTHER" id="PTHR23076:SF56">
    <property type="entry name" value="INACTIVE ATP-DEPENDENT ZINC METALLOPROTEASE FTSHI 2, CHLOROPLASTIC-RELATED"/>
    <property type="match status" value="1"/>
</dbReference>
<dbReference type="AlphaFoldDB" id="A0ABD1YVX2"/>
<dbReference type="FunFam" id="3.40.50.300:FF:000982">
    <property type="entry name" value="Inactive ATP-dependent zinc metalloprotease FTSHI 2 like"/>
    <property type="match status" value="1"/>
</dbReference>
<dbReference type="GO" id="GO:0008233">
    <property type="term" value="F:peptidase activity"/>
    <property type="evidence" value="ECO:0007669"/>
    <property type="project" value="UniProtKB-KW"/>
</dbReference>
<gene>
    <name evidence="8" type="ORF">R1flu_005433</name>
</gene>
<evidence type="ECO:0000256" key="1">
    <source>
        <dbReference type="ARBA" id="ARBA00010044"/>
    </source>
</evidence>
<dbReference type="SMART" id="SM00382">
    <property type="entry name" value="AAA"/>
    <property type="match status" value="1"/>
</dbReference>
<dbReference type="InterPro" id="IPR027417">
    <property type="entry name" value="P-loop_NTPase"/>
</dbReference>
<protein>
    <recommendedName>
        <fullName evidence="7">AAA+ ATPase domain-containing protein</fullName>
    </recommendedName>
</protein>
<feature type="coiled-coil region" evidence="5">
    <location>
        <begin position="417"/>
        <end position="444"/>
    </location>
</feature>
<dbReference type="InterPro" id="IPR003959">
    <property type="entry name" value="ATPase_AAA_core"/>
</dbReference>
<dbReference type="PANTHER" id="PTHR23076">
    <property type="entry name" value="METALLOPROTEASE M41 FTSH"/>
    <property type="match status" value="1"/>
</dbReference>
<comment type="similarity">
    <text evidence="1">In the C-terminal section; belongs to the peptidase M41 family.</text>
</comment>
<keyword evidence="5" id="KW-0175">Coiled coil</keyword>
<dbReference type="EMBL" id="JBHFFA010000003">
    <property type="protein sequence ID" value="KAL2633954.1"/>
    <property type="molecule type" value="Genomic_DNA"/>
</dbReference>
<evidence type="ECO:0000313" key="9">
    <source>
        <dbReference type="Proteomes" id="UP001605036"/>
    </source>
</evidence>
<evidence type="ECO:0000256" key="4">
    <source>
        <dbReference type="ARBA" id="ARBA00022801"/>
    </source>
</evidence>
<dbReference type="CDD" id="cd19501">
    <property type="entry name" value="RecA-like_FtsH"/>
    <property type="match status" value="1"/>
</dbReference>
<keyword evidence="3" id="KW-0645">Protease</keyword>
<keyword evidence="9" id="KW-1185">Reference proteome</keyword>
<feature type="domain" description="AAA+ ATPase" evidence="7">
    <location>
        <begin position="538"/>
        <end position="677"/>
    </location>
</feature>
<evidence type="ECO:0000256" key="2">
    <source>
        <dbReference type="ARBA" id="ARBA00010550"/>
    </source>
</evidence>
<accession>A0ABD1YVX2</accession>
<dbReference type="SUPFAM" id="SSF52540">
    <property type="entry name" value="P-loop containing nucleoside triphosphate hydrolases"/>
    <property type="match status" value="1"/>
</dbReference>
<dbReference type="GO" id="GO:0006508">
    <property type="term" value="P:proteolysis"/>
    <property type="evidence" value="ECO:0007669"/>
    <property type="project" value="UniProtKB-KW"/>
</dbReference>
<dbReference type="GO" id="GO:0005737">
    <property type="term" value="C:cytoplasm"/>
    <property type="evidence" value="ECO:0007669"/>
    <property type="project" value="UniProtKB-ARBA"/>
</dbReference>
<evidence type="ECO:0000259" key="7">
    <source>
        <dbReference type="SMART" id="SM00382"/>
    </source>
</evidence>
<dbReference type="InterPro" id="IPR041569">
    <property type="entry name" value="AAA_lid_3"/>
</dbReference>
<dbReference type="InterPro" id="IPR003593">
    <property type="entry name" value="AAA+_ATPase"/>
</dbReference>
<keyword evidence="6" id="KW-0472">Membrane</keyword>
<comment type="caution">
    <text evidence="8">The sequence shown here is derived from an EMBL/GenBank/DDBJ whole genome shotgun (WGS) entry which is preliminary data.</text>
</comment>
<evidence type="ECO:0000256" key="3">
    <source>
        <dbReference type="ARBA" id="ARBA00022670"/>
    </source>
</evidence>
<dbReference type="InterPro" id="IPR003960">
    <property type="entry name" value="ATPase_AAA_CS"/>
</dbReference>
<dbReference type="InterPro" id="IPR037219">
    <property type="entry name" value="Peptidase_M41-like"/>
</dbReference>
<dbReference type="Pfam" id="PF00004">
    <property type="entry name" value="AAA"/>
    <property type="match status" value="1"/>
</dbReference>
<keyword evidence="6" id="KW-1133">Transmembrane helix</keyword>
<dbReference type="PROSITE" id="PS00674">
    <property type="entry name" value="AAA"/>
    <property type="match status" value="1"/>
</dbReference>
<keyword evidence="4" id="KW-0378">Hydrolase</keyword>
<evidence type="ECO:0000313" key="8">
    <source>
        <dbReference type="EMBL" id="KAL2633954.1"/>
    </source>
</evidence>
<dbReference type="Pfam" id="PF17862">
    <property type="entry name" value="AAA_lid_3"/>
    <property type="match status" value="1"/>
</dbReference>
<reference evidence="8 9" key="1">
    <citation type="submission" date="2024-09" db="EMBL/GenBank/DDBJ databases">
        <title>Chromosome-scale assembly of Riccia fluitans.</title>
        <authorList>
            <person name="Paukszto L."/>
            <person name="Sawicki J."/>
            <person name="Karawczyk K."/>
            <person name="Piernik-Szablinska J."/>
            <person name="Szczecinska M."/>
            <person name="Mazdziarz M."/>
        </authorList>
    </citation>
    <scope>NUCLEOTIDE SEQUENCE [LARGE SCALE GENOMIC DNA]</scope>
    <source>
        <strain evidence="8">Rf_01</strain>
        <tissue evidence="8">Aerial parts of the thallus</tissue>
    </source>
</reference>
<dbReference type="Gene3D" id="3.40.50.300">
    <property type="entry name" value="P-loop containing nucleotide triphosphate hydrolases"/>
    <property type="match status" value="1"/>
</dbReference>
<dbReference type="Gene3D" id="1.10.8.60">
    <property type="match status" value="1"/>
</dbReference>
<name>A0ABD1YVX2_9MARC</name>
<proteinExistence type="inferred from homology"/>
<keyword evidence="6" id="KW-0812">Transmembrane</keyword>
<evidence type="ECO:0000256" key="6">
    <source>
        <dbReference type="SAM" id="Phobius"/>
    </source>
</evidence>
<dbReference type="Pfam" id="PF01434">
    <property type="entry name" value="Peptidase_M41"/>
    <property type="match status" value="1"/>
</dbReference>
<evidence type="ECO:0000256" key="5">
    <source>
        <dbReference type="SAM" id="Coils"/>
    </source>
</evidence>